<dbReference type="PANTHER" id="PTHR10366">
    <property type="entry name" value="NAD DEPENDENT EPIMERASE/DEHYDRATASE"/>
    <property type="match status" value="1"/>
</dbReference>
<organism evidence="4 5">
    <name type="scientific">Serendipita vermifera MAFF 305830</name>
    <dbReference type="NCBI Taxonomy" id="933852"/>
    <lineage>
        <taxon>Eukaryota</taxon>
        <taxon>Fungi</taxon>
        <taxon>Dikarya</taxon>
        <taxon>Basidiomycota</taxon>
        <taxon>Agaricomycotina</taxon>
        <taxon>Agaricomycetes</taxon>
        <taxon>Sebacinales</taxon>
        <taxon>Serendipitaceae</taxon>
        <taxon>Serendipita</taxon>
    </lineage>
</organism>
<dbReference type="HOGENOM" id="CLU_007383_9_2_1"/>
<dbReference type="InterPro" id="IPR036291">
    <property type="entry name" value="NAD(P)-bd_dom_sf"/>
</dbReference>
<reference evidence="5" key="2">
    <citation type="submission" date="2015-01" db="EMBL/GenBank/DDBJ databases">
        <title>Evolutionary Origins and Diversification of the Mycorrhizal Mutualists.</title>
        <authorList>
            <consortium name="DOE Joint Genome Institute"/>
            <consortium name="Mycorrhizal Genomics Consortium"/>
            <person name="Kohler A."/>
            <person name="Kuo A."/>
            <person name="Nagy L.G."/>
            <person name="Floudas D."/>
            <person name="Copeland A."/>
            <person name="Barry K.W."/>
            <person name="Cichocki N."/>
            <person name="Veneault-Fourrey C."/>
            <person name="LaButti K."/>
            <person name="Lindquist E.A."/>
            <person name="Lipzen A."/>
            <person name="Lundell T."/>
            <person name="Morin E."/>
            <person name="Murat C."/>
            <person name="Riley R."/>
            <person name="Ohm R."/>
            <person name="Sun H."/>
            <person name="Tunlid A."/>
            <person name="Henrissat B."/>
            <person name="Grigoriev I.V."/>
            <person name="Hibbett D.S."/>
            <person name="Martin F."/>
        </authorList>
    </citation>
    <scope>NUCLEOTIDE SEQUENCE [LARGE SCALE GENOMIC DNA]</scope>
    <source>
        <strain evidence="5">MAFF 305830</strain>
    </source>
</reference>
<proteinExistence type="inferred from homology"/>
<dbReference type="GO" id="GO:0016616">
    <property type="term" value="F:oxidoreductase activity, acting on the CH-OH group of donors, NAD or NADP as acceptor"/>
    <property type="evidence" value="ECO:0007669"/>
    <property type="project" value="TreeGrafter"/>
</dbReference>
<dbReference type="Pfam" id="PF01370">
    <property type="entry name" value="Epimerase"/>
    <property type="match status" value="1"/>
</dbReference>
<dbReference type="PANTHER" id="PTHR10366:SF579">
    <property type="entry name" value="3-BETA HYDROXYSTEROID DEHYDROGENASE_ISOMERASE FAMILY PROTEIN (AFU_ORTHOLOGUE AFUA_3G02250)"/>
    <property type="match status" value="1"/>
</dbReference>
<evidence type="ECO:0000256" key="1">
    <source>
        <dbReference type="ARBA" id="ARBA00023002"/>
    </source>
</evidence>
<accession>A0A0C2X5D9</accession>
<keyword evidence="5" id="KW-1185">Reference proteome</keyword>
<protein>
    <recommendedName>
        <fullName evidence="3">NAD-dependent epimerase/dehydratase domain-containing protein</fullName>
    </recommendedName>
</protein>
<feature type="domain" description="NAD-dependent epimerase/dehydratase" evidence="3">
    <location>
        <begin position="4"/>
        <end position="266"/>
    </location>
</feature>
<dbReference type="Gene3D" id="3.40.50.720">
    <property type="entry name" value="NAD(P)-binding Rossmann-like Domain"/>
    <property type="match status" value="1"/>
</dbReference>
<dbReference type="AlphaFoldDB" id="A0A0C2X5D9"/>
<evidence type="ECO:0000313" key="4">
    <source>
        <dbReference type="EMBL" id="KIM33343.1"/>
    </source>
</evidence>
<dbReference type="InterPro" id="IPR001509">
    <property type="entry name" value="Epimerase_deHydtase"/>
</dbReference>
<dbReference type="STRING" id="933852.A0A0C2X5D9"/>
<evidence type="ECO:0000313" key="5">
    <source>
        <dbReference type="Proteomes" id="UP000054097"/>
    </source>
</evidence>
<dbReference type="InterPro" id="IPR050425">
    <property type="entry name" value="NAD(P)_dehydrat-like"/>
</dbReference>
<sequence length="349" mass="37860">MSKVLVTGGNGFVAAQVIIAILSLETPYSVVATVRDEIKGTQTKEALRSKLGDKVDNLSFAVVPDIEADDAFKAVMDNNDFVAVLHTATPFHLRAKDPKEITGPAIGSTKSILKTANGRASIKRVIITSSFASIVDLPQGTRPGYKYTEKDWHPITWEKTHSGDPVDAYYGAKTWAERAAWDFVKEENPTFELITLCPPMVFGEVAQYIKSADQLNTSSASLYNVLVGKDKEVSPQAVMIWVNVKDLAKAHALAIAAPGAGNHRFLIAGDQPYTNKEISDAFIKHFPEFAPKVPTKLPEGVDANGVPIGGRYTGDNSLSKQLLGMTYQNFEDTMVQFADSVKNLPATSA</sequence>
<reference evidence="4 5" key="1">
    <citation type="submission" date="2014-04" db="EMBL/GenBank/DDBJ databases">
        <authorList>
            <consortium name="DOE Joint Genome Institute"/>
            <person name="Kuo A."/>
            <person name="Zuccaro A."/>
            <person name="Kohler A."/>
            <person name="Nagy L.G."/>
            <person name="Floudas D."/>
            <person name="Copeland A."/>
            <person name="Barry K.W."/>
            <person name="Cichocki N."/>
            <person name="Veneault-Fourrey C."/>
            <person name="LaButti K."/>
            <person name="Lindquist E.A."/>
            <person name="Lipzen A."/>
            <person name="Lundell T."/>
            <person name="Morin E."/>
            <person name="Murat C."/>
            <person name="Sun H."/>
            <person name="Tunlid A."/>
            <person name="Henrissat B."/>
            <person name="Grigoriev I.V."/>
            <person name="Hibbett D.S."/>
            <person name="Martin F."/>
            <person name="Nordberg H.P."/>
            <person name="Cantor M.N."/>
            <person name="Hua S.X."/>
        </authorList>
    </citation>
    <scope>NUCLEOTIDE SEQUENCE [LARGE SCALE GENOMIC DNA]</scope>
    <source>
        <strain evidence="4 5">MAFF 305830</strain>
    </source>
</reference>
<evidence type="ECO:0000259" key="3">
    <source>
        <dbReference type="Pfam" id="PF01370"/>
    </source>
</evidence>
<comment type="similarity">
    <text evidence="2">Belongs to the NAD(P)-dependent epimerase/dehydratase family. Dihydroflavonol-4-reductase subfamily.</text>
</comment>
<evidence type="ECO:0000256" key="2">
    <source>
        <dbReference type="ARBA" id="ARBA00023445"/>
    </source>
</evidence>
<gene>
    <name evidence="4" type="ORF">M408DRAFT_326092</name>
</gene>
<keyword evidence="1" id="KW-0560">Oxidoreductase</keyword>
<dbReference type="Proteomes" id="UP000054097">
    <property type="component" value="Unassembled WGS sequence"/>
</dbReference>
<name>A0A0C2X5D9_SERVB</name>
<dbReference type="OrthoDB" id="2735536at2759"/>
<dbReference type="EMBL" id="KN824278">
    <property type="protein sequence ID" value="KIM33343.1"/>
    <property type="molecule type" value="Genomic_DNA"/>
</dbReference>
<dbReference type="SUPFAM" id="SSF51735">
    <property type="entry name" value="NAD(P)-binding Rossmann-fold domains"/>
    <property type="match status" value="1"/>
</dbReference>